<evidence type="ECO:0000313" key="1">
    <source>
        <dbReference type="EMBL" id="SAL72528.1"/>
    </source>
</evidence>
<comment type="caution">
    <text evidence="1">The sequence shown here is derived from an EMBL/GenBank/DDBJ whole genome shotgun (WGS) entry which is preliminary data.</text>
</comment>
<reference evidence="1" key="1">
    <citation type="submission" date="2016-01" db="EMBL/GenBank/DDBJ databases">
        <authorList>
            <person name="Peeters C."/>
        </authorList>
    </citation>
    <scope>NUCLEOTIDE SEQUENCE [LARGE SCALE GENOMIC DNA]</scope>
    <source>
        <strain evidence="1">LMG 22940</strain>
    </source>
</reference>
<dbReference type="AlphaFoldDB" id="A0A158JUN6"/>
<keyword evidence="2" id="KW-1185">Reference proteome</keyword>
<gene>
    <name evidence="1" type="ORF">AWB68_04281</name>
</gene>
<organism evidence="1 2">
    <name type="scientific">Caballeronia choica</name>
    <dbReference type="NCBI Taxonomy" id="326476"/>
    <lineage>
        <taxon>Bacteria</taxon>
        <taxon>Pseudomonadati</taxon>
        <taxon>Pseudomonadota</taxon>
        <taxon>Betaproteobacteria</taxon>
        <taxon>Burkholderiales</taxon>
        <taxon>Burkholderiaceae</taxon>
        <taxon>Caballeronia</taxon>
    </lineage>
</organism>
<name>A0A158JUN6_9BURK</name>
<evidence type="ECO:0008006" key="3">
    <source>
        <dbReference type="Google" id="ProtNLM"/>
    </source>
</evidence>
<dbReference type="Proteomes" id="UP000054770">
    <property type="component" value="Unassembled WGS sequence"/>
</dbReference>
<proteinExistence type="predicted"/>
<evidence type="ECO:0000313" key="2">
    <source>
        <dbReference type="Proteomes" id="UP000054770"/>
    </source>
</evidence>
<dbReference type="EMBL" id="FCON02000050">
    <property type="protein sequence ID" value="SAL72528.1"/>
    <property type="molecule type" value="Genomic_DNA"/>
</dbReference>
<protein>
    <recommendedName>
        <fullName evidence="3">Lipoprotein</fullName>
    </recommendedName>
</protein>
<dbReference type="PROSITE" id="PS51257">
    <property type="entry name" value="PROKAR_LIPOPROTEIN"/>
    <property type="match status" value="1"/>
</dbReference>
<accession>A0A158JUN6</accession>
<sequence length="35" mass="3764">MLKTIIAVVLATVALSACVVYPAHPAYYRAPVVVY</sequence>